<protein>
    <submittedName>
        <fullName evidence="1">Uncharacterized protein</fullName>
    </submittedName>
</protein>
<reference evidence="1" key="1">
    <citation type="submission" date="2018-11" db="EMBL/GenBank/DDBJ databases">
        <title>The sequence and de novo assembly of Larimichthys crocea genome using PacBio and Hi-C technologies.</title>
        <authorList>
            <person name="Xu P."/>
            <person name="Chen B."/>
            <person name="Zhou Z."/>
            <person name="Ke Q."/>
            <person name="Wu Y."/>
            <person name="Bai H."/>
            <person name="Pu F."/>
        </authorList>
    </citation>
    <scope>NUCLEOTIDE SEQUENCE</scope>
    <source>
        <tissue evidence="1">Muscle</tissue>
    </source>
</reference>
<sequence length="642" mass="69159">MTATRGYTLNGEATRVCQSDGLWDKPAPRCDVISCDPPEDISHGFLNGSSFNYDDVVEYVCFDGYEVVGDPILRCSAQGSWVGTVPECRPCVCALPVVKFGAVLGRDRACGDQVHFQCDGGYKLLGPSQAVCEKGGVWSPGVPICGRGRCSAAPPTVPNAVQQGSSATFSDTIIYRCRPGYRAKGHPYLTCGRDGRWGEPRISCEPVSCGIPPAVAYAQVVGDTFTFPNQVTYRCEDGYKLATQAASSLLPERRHLVQTQHPLPPCALPAAHQLLHPSRGNHREGVHSCRRHHHPLVPSWSLPAGPGGRWAPSISSVSCELVVCEKPPPLLHGVTEGDRYSYGDFVVYSCLTGFEMKGDSIQTCQGDRTWSGTQPVCVAPSCGPPPAVQNAQVQTTGETYPHNASYICDAGLHLVGPKTLTCLVNGTWSLPAPTCEAPAKGCDSPKQVPHGKVQEHNLNTGRAVEVLCDKGYNLVGDSLVVCMGSNTWSSTFPTCQPKSCPTPPGWREDGSRNGSQREFYVGQSVRVACPKGQQVRGGGTITCRPDQTWSPISSVCEPVCWLQCQNGGACQRPNTCSCPEGWMGRLCEEPICILPCLNGGRCVAPYQCECPSGWTGTRCHSGEFMFESVMFRLIRVLACCVY</sequence>
<name>A0ACD3Q5A4_LARCR</name>
<dbReference type="EMBL" id="CM011697">
    <property type="protein sequence ID" value="TMS02358.1"/>
    <property type="molecule type" value="Genomic_DNA"/>
</dbReference>
<comment type="caution">
    <text evidence="1">The sequence shown here is derived from an EMBL/GenBank/DDBJ whole genome shotgun (WGS) entry which is preliminary data.</text>
</comment>
<evidence type="ECO:0000313" key="2">
    <source>
        <dbReference type="Proteomes" id="UP000793456"/>
    </source>
</evidence>
<evidence type="ECO:0000313" key="1">
    <source>
        <dbReference type="EMBL" id="TMS02358.1"/>
    </source>
</evidence>
<dbReference type="Proteomes" id="UP000793456">
    <property type="component" value="Chromosome XXIV"/>
</dbReference>
<organism evidence="1 2">
    <name type="scientific">Larimichthys crocea</name>
    <name type="common">Large yellow croaker</name>
    <name type="synonym">Pseudosciaena crocea</name>
    <dbReference type="NCBI Taxonomy" id="215358"/>
    <lineage>
        <taxon>Eukaryota</taxon>
        <taxon>Metazoa</taxon>
        <taxon>Chordata</taxon>
        <taxon>Craniata</taxon>
        <taxon>Vertebrata</taxon>
        <taxon>Euteleostomi</taxon>
        <taxon>Actinopterygii</taxon>
        <taxon>Neopterygii</taxon>
        <taxon>Teleostei</taxon>
        <taxon>Neoteleostei</taxon>
        <taxon>Acanthomorphata</taxon>
        <taxon>Eupercaria</taxon>
        <taxon>Sciaenidae</taxon>
        <taxon>Larimichthys</taxon>
    </lineage>
</organism>
<proteinExistence type="predicted"/>
<accession>A0ACD3Q5A4</accession>
<keyword evidence="2" id="KW-1185">Reference proteome</keyword>
<gene>
    <name evidence="1" type="ORF">E3U43_007898</name>
</gene>